<keyword evidence="8" id="KW-1185">Reference proteome</keyword>
<evidence type="ECO:0000256" key="6">
    <source>
        <dbReference type="RuleBase" id="RU004455"/>
    </source>
</evidence>
<comment type="pathway">
    <text evidence="1 5">Purine metabolism; urate degradation; (S)-allantoin from urate: step 1/3.</text>
</comment>
<evidence type="ECO:0000256" key="2">
    <source>
        <dbReference type="ARBA" id="ARBA00009760"/>
    </source>
</evidence>
<evidence type="ECO:0000256" key="3">
    <source>
        <dbReference type="ARBA" id="ARBA00022631"/>
    </source>
</evidence>
<comment type="function">
    <text evidence="5 6">Catalyzes the oxidation of uric acid to 5-hydroxyisourate, which is further processed to form (S)-allantoin.</text>
</comment>
<proteinExistence type="inferred from homology"/>
<sequence length="298" mass="33203">MPVVLGPNRYGKAETRLVRVVRDGGVHHIKDVTVSTALSGQMDDVHLTGDNAAVLPTDTQKNTVYAFARKHGVAEIEDFAILLARHFVESQPTIHHARVEIEEYFWDRIPAGADPAPGAEERQHSFVRSGREVRTCAVHHDRDGTTTVVSGLTDLVVLNSTGSEFSGFIQDEYTTLRPTKDRVLATAVTARWRHLSAASPYRESYGEVRRCLLGAFAETHSLSLQQTLYAMGERVLNTREEVCEVRLAMPNKHHFPVDLTPFGLDNPNEVFYAADRPYGLIEGTVLRDDAPAARFAWE</sequence>
<reference evidence="7 8" key="1">
    <citation type="journal article" date="2019" name="Int. J. Syst. Evol. Microbiol.">
        <title>The Global Catalogue of Microorganisms (GCM) 10K type strain sequencing project: providing services to taxonomists for standard genome sequencing and annotation.</title>
        <authorList>
            <consortium name="The Broad Institute Genomics Platform"/>
            <consortium name="The Broad Institute Genome Sequencing Center for Infectious Disease"/>
            <person name="Wu L."/>
            <person name="Ma J."/>
        </authorList>
    </citation>
    <scope>NUCLEOTIDE SEQUENCE [LARGE SCALE GENOMIC DNA]</scope>
    <source>
        <strain evidence="7 8">JCM 6242</strain>
    </source>
</reference>
<dbReference type="PIRSF" id="PIRSF000241">
    <property type="entry name" value="Urate_oxidase"/>
    <property type="match status" value="1"/>
</dbReference>
<evidence type="ECO:0000256" key="1">
    <source>
        <dbReference type="ARBA" id="ARBA00004831"/>
    </source>
</evidence>
<evidence type="ECO:0000256" key="4">
    <source>
        <dbReference type="ARBA" id="ARBA00023002"/>
    </source>
</evidence>
<dbReference type="EC" id="1.7.3.3" evidence="5 6"/>
<comment type="caution">
    <text evidence="7">The sequence shown here is derived from an EMBL/GenBank/DDBJ whole genome shotgun (WGS) entry which is preliminary data.</text>
</comment>
<dbReference type="EMBL" id="BAAAVI010000046">
    <property type="protein sequence ID" value="GAA2890451.1"/>
    <property type="molecule type" value="Genomic_DNA"/>
</dbReference>
<keyword evidence="4 5" id="KW-0560">Oxidoreductase</keyword>
<organism evidence="7 8">
    <name type="scientific">Streptosporangium fragile</name>
    <dbReference type="NCBI Taxonomy" id="46186"/>
    <lineage>
        <taxon>Bacteria</taxon>
        <taxon>Bacillati</taxon>
        <taxon>Actinomycetota</taxon>
        <taxon>Actinomycetes</taxon>
        <taxon>Streptosporangiales</taxon>
        <taxon>Streptosporangiaceae</taxon>
        <taxon>Streptosporangium</taxon>
    </lineage>
</organism>
<protein>
    <recommendedName>
        <fullName evidence="5 6">Uricase</fullName>
        <ecNumber evidence="5 6">1.7.3.3</ecNumber>
    </recommendedName>
    <alternativeName>
        <fullName evidence="5">Urate oxidase</fullName>
    </alternativeName>
</protein>
<gene>
    <name evidence="7" type="primary">pucL</name>
    <name evidence="7" type="ORF">GCM10010517_54720</name>
</gene>
<evidence type="ECO:0000313" key="8">
    <source>
        <dbReference type="Proteomes" id="UP001500831"/>
    </source>
</evidence>
<dbReference type="InterPro" id="IPR002042">
    <property type="entry name" value="Uricase"/>
</dbReference>
<evidence type="ECO:0000256" key="5">
    <source>
        <dbReference type="PIRNR" id="PIRNR000241"/>
    </source>
</evidence>
<keyword evidence="3 5" id="KW-0659">Purine metabolism</keyword>
<dbReference type="PANTHER" id="PTHR42874">
    <property type="entry name" value="URICASE"/>
    <property type="match status" value="1"/>
</dbReference>
<dbReference type="SUPFAM" id="SSF55620">
    <property type="entry name" value="Tetrahydrobiopterin biosynthesis enzymes-like"/>
    <property type="match status" value="2"/>
</dbReference>
<dbReference type="NCBIfam" id="TIGR03383">
    <property type="entry name" value="urate_oxi"/>
    <property type="match status" value="1"/>
</dbReference>
<dbReference type="PANTHER" id="PTHR42874:SF1">
    <property type="entry name" value="URICASE"/>
    <property type="match status" value="1"/>
</dbReference>
<accession>A0ABN3W3Z6</accession>
<dbReference type="RefSeq" id="WP_344977562.1">
    <property type="nucleotide sequence ID" value="NZ_BAAAVI010000046.1"/>
</dbReference>
<name>A0ABN3W3Z6_9ACTN</name>
<comment type="catalytic activity">
    <reaction evidence="5 6">
        <text>urate + O2 + H2O = 5-hydroxyisourate + H2O2</text>
        <dbReference type="Rhea" id="RHEA:21368"/>
        <dbReference type="ChEBI" id="CHEBI:15377"/>
        <dbReference type="ChEBI" id="CHEBI:15379"/>
        <dbReference type="ChEBI" id="CHEBI:16240"/>
        <dbReference type="ChEBI" id="CHEBI:17775"/>
        <dbReference type="ChEBI" id="CHEBI:18072"/>
        <dbReference type="EC" id="1.7.3.3"/>
    </reaction>
</comment>
<dbReference type="PRINTS" id="PR00093">
    <property type="entry name" value="URICASE"/>
</dbReference>
<dbReference type="Pfam" id="PF01014">
    <property type="entry name" value="Uricase"/>
    <property type="match status" value="2"/>
</dbReference>
<evidence type="ECO:0000313" key="7">
    <source>
        <dbReference type="EMBL" id="GAA2890451.1"/>
    </source>
</evidence>
<comment type="similarity">
    <text evidence="2 5 6">Belongs to the uricase family.</text>
</comment>
<dbReference type="Proteomes" id="UP001500831">
    <property type="component" value="Unassembled WGS sequence"/>
</dbReference>
<dbReference type="Gene3D" id="3.10.270.10">
    <property type="entry name" value="Urate Oxidase"/>
    <property type="match status" value="1"/>
</dbReference>